<dbReference type="AlphaFoldDB" id="A0A0E9RGL5"/>
<evidence type="ECO:0000313" key="1">
    <source>
        <dbReference type="EMBL" id="JAH28261.1"/>
    </source>
</evidence>
<organism evidence="1">
    <name type="scientific">Anguilla anguilla</name>
    <name type="common">European freshwater eel</name>
    <name type="synonym">Muraena anguilla</name>
    <dbReference type="NCBI Taxonomy" id="7936"/>
    <lineage>
        <taxon>Eukaryota</taxon>
        <taxon>Metazoa</taxon>
        <taxon>Chordata</taxon>
        <taxon>Craniata</taxon>
        <taxon>Vertebrata</taxon>
        <taxon>Euteleostomi</taxon>
        <taxon>Actinopterygii</taxon>
        <taxon>Neopterygii</taxon>
        <taxon>Teleostei</taxon>
        <taxon>Anguilliformes</taxon>
        <taxon>Anguillidae</taxon>
        <taxon>Anguilla</taxon>
    </lineage>
</organism>
<reference evidence="1" key="2">
    <citation type="journal article" date="2015" name="Fish Shellfish Immunol.">
        <title>Early steps in the European eel (Anguilla anguilla)-Vibrio vulnificus interaction in the gills: Role of the RtxA13 toxin.</title>
        <authorList>
            <person name="Callol A."/>
            <person name="Pajuelo D."/>
            <person name="Ebbesson L."/>
            <person name="Teles M."/>
            <person name="MacKenzie S."/>
            <person name="Amaro C."/>
        </authorList>
    </citation>
    <scope>NUCLEOTIDE SEQUENCE</scope>
</reference>
<protein>
    <submittedName>
        <fullName evidence="1">Uncharacterized protein</fullName>
    </submittedName>
</protein>
<name>A0A0E9RGL5_ANGAN</name>
<accession>A0A0E9RGL5</accession>
<sequence>MECVKTPVGKVKGDMETAC</sequence>
<dbReference type="EMBL" id="GBXM01080316">
    <property type="protein sequence ID" value="JAH28261.1"/>
    <property type="molecule type" value="Transcribed_RNA"/>
</dbReference>
<reference evidence="1" key="1">
    <citation type="submission" date="2014-11" db="EMBL/GenBank/DDBJ databases">
        <authorList>
            <person name="Amaro Gonzalez C."/>
        </authorList>
    </citation>
    <scope>NUCLEOTIDE SEQUENCE</scope>
</reference>
<proteinExistence type="predicted"/>